<protein>
    <submittedName>
        <fullName evidence="3">DUF4340 domain-containing protein</fullName>
    </submittedName>
</protein>
<dbReference type="InterPro" id="IPR025641">
    <property type="entry name" value="DUF4340"/>
</dbReference>
<reference evidence="3" key="1">
    <citation type="submission" date="2022-06" db="EMBL/GenBank/DDBJ databases">
        <title>New cyanobacteria of genus Symplocastrum in benthos of Lake Baikal.</title>
        <authorList>
            <person name="Sorokovikova E."/>
            <person name="Tikhonova I."/>
            <person name="Krasnopeev A."/>
            <person name="Evseev P."/>
            <person name="Gladkikh A."/>
            <person name="Belykh O."/>
        </authorList>
    </citation>
    <scope>NUCLEOTIDE SEQUENCE</scope>
    <source>
        <strain evidence="3">BBK-W-15</strain>
    </source>
</reference>
<dbReference type="PRINTS" id="PR01217">
    <property type="entry name" value="PRICHEXTENSN"/>
</dbReference>
<dbReference type="Proteomes" id="UP001204953">
    <property type="component" value="Unassembled WGS sequence"/>
</dbReference>
<comment type="caution">
    <text evidence="3">The sequence shown here is derived from an EMBL/GenBank/DDBJ whole genome shotgun (WGS) entry which is preliminary data.</text>
</comment>
<proteinExistence type="predicted"/>
<dbReference type="AlphaFoldDB" id="A0AAE3GW96"/>
<feature type="domain" description="DUF4340" evidence="2">
    <location>
        <begin position="77"/>
        <end position="189"/>
    </location>
</feature>
<dbReference type="EMBL" id="JAMZMM010000402">
    <property type="protein sequence ID" value="MCP2731800.1"/>
    <property type="molecule type" value="Genomic_DNA"/>
</dbReference>
<feature type="region of interest" description="Disordered" evidence="1">
    <location>
        <begin position="186"/>
        <end position="302"/>
    </location>
</feature>
<feature type="non-terminal residue" evidence="3">
    <location>
        <position position="302"/>
    </location>
</feature>
<keyword evidence="4" id="KW-1185">Reference proteome</keyword>
<dbReference type="Pfam" id="PF14238">
    <property type="entry name" value="DUF4340"/>
    <property type="match status" value="1"/>
</dbReference>
<evidence type="ECO:0000313" key="3">
    <source>
        <dbReference type="EMBL" id="MCP2731800.1"/>
    </source>
</evidence>
<sequence length="302" mass="33607">MKLQRSTWILLSLALLLGVGVYFYEKQVAPQKEIVKTTKKPIFSFKEDLIQSLTIYINKKPLQIVKLERVSGGKTQWQMKYPQDVPASDAAVSFLLNLLVEGKSDRTINNVSAEQLKEYGLDEPEFQVKIELKNKQTHRIILGKLDFNRSFLYAQIDPYIQNNHKSEVLLVPVDFEYAVNRPLAEWQPSKSEQPKINTPANTPTPNNSPNTEITPSPDVKKPSQEKPQLSPTSTTPSQKPQPSPTSTTPSQKPQPSPTSTTPSQKPQPSPTSTTPSQKPQPSPTSTTPSQKPQPSPTSTTPS</sequence>
<feature type="compositionally biased region" description="Low complexity" evidence="1">
    <location>
        <begin position="230"/>
        <end position="302"/>
    </location>
</feature>
<evidence type="ECO:0000313" key="4">
    <source>
        <dbReference type="Proteomes" id="UP001204953"/>
    </source>
</evidence>
<evidence type="ECO:0000259" key="2">
    <source>
        <dbReference type="Pfam" id="PF14238"/>
    </source>
</evidence>
<dbReference type="RefSeq" id="WP_254014533.1">
    <property type="nucleotide sequence ID" value="NZ_JAMZMM010000402.1"/>
</dbReference>
<name>A0AAE3GW96_9CYAN</name>
<organism evidence="3 4">
    <name type="scientific">Limnofasciculus baicalensis BBK-W-15</name>
    <dbReference type="NCBI Taxonomy" id="2699891"/>
    <lineage>
        <taxon>Bacteria</taxon>
        <taxon>Bacillati</taxon>
        <taxon>Cyanobacteriota</taxon>
        <taxon>Cyanophyceae</taxon>
        <taxon>Coleofasciculales</taxon>
        <taxon>Coleofasciculaceae</taxon>
        <taxon>Limnofasciculus</taxon>
        <taxon>Limnofasciculus baicalensis</taxon>
    </lineage>
</organism>
<gene>
    <name evidence="3" type="ORF">NJ959_25545</name>
</gene>
<feature type="compositionally biased region" description="Low complexity" evidence="1">
    <location>
        <begin position="194"/>
        <end position="217"/>
    </location>
</feature>
<evidence type="ECO:0000256" key="1">
    <source>
        <dbReference type="SAM" id="MobiDB-lite"/>
    </source>
</evidence>
<accession>A0AAE3GW96</accession>